<feature type="domain" description="Carrier" evidence="9">
    <location>
        <begin position="3149"/>
        <end position="3224"/>
    </location>
</feature>
<dbReference type="InterPro" id="IPR036736">
    <property type="entry name" value="ACP-like_sf"/>
</dbReference>
<dbReference type="GO" id="GO:0008610">
    <property type="term" value="P:lipid biosynthetic process"/>
    <property type="evidence" value="ECO:0007669"/>
    <property type="project" value="UniProtKB-ARBA"/>
</dbReference>
<evidence type="ECO:0000256" key="1">
    <source>
        <dbReference type="ARBA" id="ARBA00001957"/>
    </source>
</evidence>
<dbReference type="Gene3D" id="3.30.559.30">
    <property type="entry name" value="Nonribosomal peptide synthetase, condensation domain"/>
    <property type="match status" value="3"/>
</dbReference>
<evidence type="ECO:0000256" key="2">
    <source>
        <dbReference type="ARBA" id="ARBA00005102"/>
    </source>
</evidence>
<evidence type="ECO:0000313" key="10">
    <source>
        <dbReference type="EMBL" id="RZU53337.1"/>
    </source>
</evidence>
<evidence type="ECO:0000256" key="8">
    <source>
        <dbReference type="ARBA" id="ARBA00033440"/>
    </source>
</evidence>
<sequence length="3476" mass="374214">MIDDLPRLVEAGIVPPADADRLAALYGKSSTAQQWQAALEPVLRAVYHKAYGYADAWAVAHASGVSYASDNDFTEAETVEFARTYAALSTDANLAAFTAANTTANARLLADAYATGDPDALAATYPQALRNAYAAALGLRTVAASPAQQRLWFLARLDGTASAAYHMPLVYRLNGLLDRDALSRAVDHLVARHAALRTRFTERDGVLLQHIDPPATGVLTVHDLEPGILERTASDPFDLETGPLLRARLIVVGPDEHLLALTLHHIVADGWSLAVLRRELGALYRGETLPRLPVTSAGRTVAVEHEAYWRKVLDGAPTLLDLPTDRPRPAEQDYTGGMIELTLDAELTASLSALAAETGTTLFMTVLTGWLVVLSRLAGQSDVVVGTPVANRPTTEDETAVGLYANTVALRVGVDGEISVRDLLHRVRDSVLGALEHQHVPFERVVELISPPRSPAYPPIVQSMVAWENVTGTSLDLPGLTVTAQQPPWAMAKFDLTLGLLERDGRVFGELEYAAALFDEATVRRYAGHLQHVLGQLSTADRPVRDLRLLTGAERRQLLDDGNRESIAVPKDLLLHQLFEAHAARDPHAVAVVDGTERLTYGELNRRANRLAHHLRGLGAGVDSIVGVCLDRSALAVTTVLAVLKAGAAYLPLDPDHPPQRLADMLADSTPVAVLSTGGRIPGCLDLDAFTWAEGPDTDLAPAGTQRSLAYVIYTSGTTGKPNGVLVEHRGILAVAAAWERVLDLRPGLVHLQLAGFAFDVFTADVVRSLGFGGTLVLCPRETMADPAALHATIREHGVGLLDIVPAVLLPLLDHLEDTGGDLTGLTTILCGSDVWSAADAARLRRLCGPDVRVINAYGVTEAAVDSAYHLVPADPSSVRRLPIGRPLPNTRIYLLDERGEPVPAGVLGELHIGGAGVARGYLNRPELTAERFRNSPFVARDRLYRTGDLARRLPDGQLEFAGRRDHQVKVRGLRIELGEIETRIAAHPDVRDAVVTVNGGNLFGYYRAGQDVPELSRWLADALPAHLVPAVLVRVITWPLTPNGKVDRRALPVPGLPDPLGYAAPDGPLEIALAALWAELLGVERVGRHDDFFALGGHSLLALRLAAKVRATLGHEFPPAVLFAAPTLAALAARLAPQGTAEPLTPITPIRRTGPVPVSLAQRRLWLLTQLDGAAEAYHMPLVLEMRGWLDRPALGRALDALAERHDTLRTRFVVRAGEPLQDLGPAPELTVTDLTGRSDAEQRLAELVDAAVTDPFDLVAGPPARWRLVVLAPDQCVLLVTLHHIVADGWSFGVLLRELGALYAGQTLAPLPVRYADFAAWQQEWITSEAARRQEQFWLRALHGAPALLELPLDHPRPAEQDFRGATVPVELDAELTTALRALAADTGATLFMVLLAGWALVLSRLSGQADVVVGTPTANRRRAELDGLIGFFVNTLALRIDLTGPYTGADLVRLVRDATLAALDHQDLPFEHVVELVNPPRSLAHTPLFQAMFAWQHTADAPVAMPGVEVLDRPAPWSAAKFDLALSLQEDDGRITGALEYATALFTAGTAQRWAGYLRAALAGLAAGPDRPLSAVALLDAAERERLVTGWNRPVPPPLRGIRDRFADQVRRAPGAAAVTFEQQTLSYEELDARAGRLAARLVRHGAGPDRLVGLCLRRSPELIVAVVAALKAGAAYVPLDPDHPVGRLAGLVRDCRPVALLAEKATDAVMTEVTAALDDPPAVLAVGDELGDAPIAGRAPVDDNLAYVLYTSGTTGTPKGVAQTWRAMDNLIDWQLRQATPENPVPARVLQFASIGFDVSFQEIWTTLCAGGTLVLLDDAHRKDLGELRDLIAEQRIERAFLPAAVLHHLANLAAAEPATAAAGRCEIVTAGEALRVNDDLRRLLTRLGGAYLHNQYGPTETHVATQHTLAVADAANWPALPPIGRPLAATRVYLLDQHLEPVPVGVVGEIYIAGAGLARGYLNRPGPTAAVFRPDPFGPPGSRMYASGDLARRRADGVIDYVGRADTQVKVRGFRVELGEVEHALLQAPGVREAAVLRHEDEHGDAYLTGYLAGTATVEQARDSLRRALPEHLVPTRWVRLDRLPLTANGKVDRRALPAPDSGGDDERYVAARTEHEARMAGIWAEVLRRDRVGVHDDFFALGGHSLLATRLLHIVEQRLGARLSLRTLFQQPVLADFAAAAAEATGRVDAPPPIAADPAGRFAPFPLTDIQQAYWVGRSGTIELGGVGAHGYTEIRFGEFDPDRFEEAVNRLIDRHDMLRAVFHPDGTQQVQPAVPRYRPARTDLRGLDAQTAEAGLAAVRDRMAAQVFDAEKWPLFEFAVTILDGQTRLHMSLDALVVDAASTRLLEHELTVFYRDPAAELPPIGLTFRDYVLAERTHRDGPRYRRALTYWRERAADLALAPDLPLVRQPETIEAPRFTRFDEVFPAPQWSRLKDLAGQHSVTPSALLLTAFAQVLARWSRHPRFTLSLPLFNRLPLHPDVNAVIGDFTSLVLVEVTLDPAASFAEAARAVQLRMWHDIDHSAVSGVRVNRLIAEARGTPQAAMPIVFNSTLADVGDGTALDLADGLGGRVVHGITQTPQVWLDHTVAEVGGRLLTNWDSVIELFPDGLIGTMFDAYRGLLGTLADPAAWQYTVDRLLPVAAPLARPVLPADLADRPLLHELFDRQALASPDADAVLAADRRLSYAALRTEARNLAGRLQAQGVAPGDLVAVLTERGWRQVVATLAVLYAGGAYLPLDPDWPQERRDRLVAESGACLVLGPDLDVSPGGPALVPVSVTATDLAYVIYTSGSTGRPKGVQIDHRGAVNTILDVNERFGVGPTDRVLALSALSFDLSVWDIFGTLGAGAAVVTLEPDLARDPAHWLDRLHTHRVSVWNSVPALLGLLVEYAEAGHPLPASLRLAMLSGDWIPVPLPDRVRALRPGIAVHSLGGATEASIWSIHHPVGAVDPAARSIPYGTAMAGQSFHVLDDALAPRPVWAAGQLYIGGIGLAQGYRGDDARTAAAFITHPVTGERLYRTGDLGRLLPDGAIEFLGREDDQVKVQGYRIELGEIEVALRAHPAVRAAAVKLYGAAQEAKRLAGYVVTDGSVMAGQLREHLAGLLPGYMVPATITFLDALPLSANAKVDRSRLPEPAAPAPDVSDPQDPVVARISRIVAGILGRDAVPVHDNLLLLGATSIDMVRIANALDQDLKFRPNLARFMRGPTVAELFAMYQQDAANTRIAATARQGAKVVDDPAQRAALKARAAGRRHVEESLPAITLGTADGTDDRYARFRSTRQFDPAPIAPAMLAGLLDSLVRRDVDGAPKFLYASAGGAYPVQTYLYVKPGRVDGVPAGAYYHDPDGHRLVALGTGRELSADAYDYFVNRPVYEQAAFALFLIAELDAIEPLYGEAAAGFCRIEAGGMAQLLTMTAPEYGLGLCGIGSLVDADIAALFDLGASHQLIYSMVGGRPAAPGSTVDMDDMEDIEI</sequence>
<dbReference type="FunFam" id="3.40.50.980:FF:000001">
    <property type="entry name" value="Non-ribosomal peptide synthetase"/>
    <property type="match status" value="2"/>
</dbReference>
<dbReference type="NCBIfam" id="TIGR01733">
    <property type="entry name" value="AA-adenyl-dom"/>
    <property type="match status" value="3"/>
</dbReference>
<dbReference type="GO" id="GO:0016874">
    <property type="term" value="F:ligase activity"/>
    <property type="evidence" value="ECO:0007669"/>
    <property type="project" value="UniProtKB-KW"/>
</dbReference>
<name>A0A4Q7ZQF7_9ACTN</name>
<dbReference type="Gene3D" id="3.40.109.10">
    <property type="entry name" value="NADH Oxidase"/>
    <property type="match status" value="1"/>
</dbReference>
<dbReference type="OrthoDB" id="5476914at2"/>
<comment type="caution">
    <text evidence="10">The sequence shown here is derived from an EMBL/GenBank/DDBJ whole genome shotgun (WGS) entry which is preliminary data.</text>
</comment>
<dbReference type="InterPro" id="IPR001242">
    <property type="entry name" value="Condensation_dom"/>
</dbReference>
<dbReference type="PROSITE" id="PS00012">
    <property type="entry name" value="PHOSPHOPANTETHEINE"/>
    <property type="match status" value="2"/>
</dbReference>
<dbReference type="Gene3D" id="3.40.50.980">
    <property type="match status" value="4"/>
</dbReference>
<evidence type="ECO:0000256" key="6">
    <source>
        <dbReference type="ARBA" id="ARBA00022553"/>
    </source>
</evidence>
<dbReference type="FunFam" id="3.40.50.12780:FF:000012">
    <property type="entry name" value="Non-ribosomal peptide synthetase"/>
    <property type="match status" value="1"/>
</dbReference>
<dbReference type="FunFam" id="2.30.38.10:FF:000001">
    <property type="entry name" value="Non-ribosomal peptide synthetase PvdI"/>
    <property type="match status" value="2"/>
</dbReference>
<dbReference type="CDD" id="cd12114">
    <property type="entry name" value="A_NRPS_TlmIV_like"/>
    <property type="match status" value="1"/>
</dbReference>
<dbReference type="GO" id="GO:0005829">
    <property type="term" value="C:cytosol"/>
    <property type="evidence" value="ECO:0007669"/>
    <property type="project" value="TreeGrafter"/>
</dbReference>
<dbReference type="Pfam" id="PF00550">
    <property type="entry name" value="PP-binding"/>
    <property type="match status" value="3"/>
</dbReference>
<dbReference type="FunFam" id="3.30.559.10:FF:000023">
    <property type="entry name" value="Non-ribosomal peptide synthetase"/>
    <property type="match status" value="1"/>
</dbReference>
<dbReference type="Pfam" id="PF00668">
    <property type="entry name" value="Condensation"/>
    <property type="match status" value="3"/>
</dbReference>
<proteinExistence type="inferred from homology"/>
<keyword evidence="5" id="KW-0596">Phosphopantetheine</keyword>
<dbReference type="FunFam" id="1.10.1200.10:FF:000016">
    <property type="entry name" value="Non-ribosomal peptide synthase"/>
    <property type="match status" value="1"/>
</dbReference>
<comment type="similarity">
    <text evidence="3">Belongs to the ATP-dependent AMP-binding enzyme family. MbtB subfamily.</text>
</comment>
<gene>
    <name evidence="10" type="ORF">EV385_5258</name>
</gene>
<dbReference type="GO" id="GO:0072330">
    <property type="term" value="P:monocarboxylic acid biosynthetic process"/>
    <property type="evidence" value="ECO:0007669"/>
    <property type="project" value="UniProtKB-ARBA"/>
</dbReference>
<dbReference type="PROSITE" id="PS50075">
    <property type="entry name" value="CARRIER"/>
    <property type="match status" value="3"/>
</dbReference>
<reference evidence="10 11" key="1">
    <citation type="submission" date="2019-02" db="EMBL/GenBank/DDBJ databases">
        <title>Sequencing the genomes of 1000 actinobacteria strains.</title>
        <authorList>
            <person name="Klenk H.-P."/>
        </authorList>
    </citation>
    <scope>NUCLEOTIDE SEQUENCE [LARGE SCALE GENOMIC DNA]</scope>
    <source>
        <strain evidence="10 11">DSM 45162</strain>
    </source>
</reference>
<accession>A0A4Q7ZQF7</accession>
<dbReference type="GO" id="GO:0043041">
    <property type="term" value="P:amino acid activation for nonribosomal peptide biosynthetic process"/>
    <property type="evidence" value="ECO:0007669"/>
    <property type="project" value="TreeGrafter"/>
</dbReference>
<dbReference type="FunFam" id="1.10.1200.10:FF:000005">
    <property type="entry name" value="Nonribosomal peptide synthetase 1"/>
    <property type="match status" value="1"/>
</dbReference>
<dbReference type="InterPro" id="IPR000415">
    <property type="entry name" value="Nitroreductase-like"/>
</dbReference>
<organism evidence="10 11">
    <name type="scientific">Krasilnikovia cinnamomea</name>
    <dbReference type="NCBI Taxonomy" id="349313"/>
    <lineage>
        <taxon>Bacteria</taxon>
        <taxon>Bacillati</taxon>
        <taxon>Actinomycetota</taxon>
        <taxon>Actinomycetes</taxon>
        <taxon>Micromonosporales</taxon>
        <taxon>Micromonosporaceae</taxon>
        <taxon>Krasilnikovia</taxon>
    </lineage>
</organism>
<comment type="cofactor">
    <cofactor evidence="1">
        <name>pantetheine 4'-phosphate</name>
        <dbReference type="ChEBI" id="CHEBI:47942"/>
    </cofactor>
</comment>
<evidence type="ECO:0000256" key="7">
    <source>
        <dbReference type="ARBA" id="ARBA00022598"/>
    </source>
</evidence>
<dbReference type="GO" id="GO:0016491">
    <property type="term" value="F:oxidoreductase activity"/>
    <property type="evidence" value="ECO:0007669"/>
    <property type="project" value="InterPro"/>
</dbReference>
<keyword evidence="7" id="KW-0436">Ligase</keyword>
<evidence type="ECO:0000259" key="9">
    <source>
        <dbReference type="PROSITE" id="PS50075"/>
    </source>
</evidence>
<dbReference type="InterPro" id="IPR045851">
    <property type="entry name" value="AMP-bd_C_sf"/>
</dbReference>
<dbReference type="Gene3D" id="3.30.559.10">
    <property type="entry name" value="Chloramphenicol acetyltransferase-like domain"/>
    <property type="match status" value="3"/>
</dbReference>
<dbReference type="PANTHER" id="PTHR45527">
    <property type="entry name" value="NONRIBOSOMAL PEPTIDE SYNTHETASE"/>
    <property type="match status" value="1"/>
</dbReference>
<dbReference type="PANTHER" id="PTHR45527:SF1">
    <property type="entry name" value="FATTY ACID SYNTHASE"/>
    <property type="match status" value="1"/>
</dbReference>
<dbReference type="CDD" id="cd02142">
    <property type="entry name" value="McbC_SagB-like_oxidoreductase"/>
    <property type="match status" value="1"/>
</dbReference>
<protein>
    <recommendedName>
        <fullName evidence="4">Phenyloxazoline synthase MbtB</fullName>
    </recommendedName>
    <alternativeName>
        <fullName evidence="8">Mycobactin synthetase protein B</fullName>
    </alternativeName>
</protein>
<dbReference type="Pfam" id="PF00501">
    <property type="entry name" value="AMP-binding"/>
    <property type="match status" value="3"/>
</dbReference>
<dbReference type="SUPFAM" id="SSF52777">
    <property type="entry name" value="CoA-dependent acyltransferases"/>
    <property type="match status" value="6"/>
</dbReference>
<dbReference type="Pfam" id="PF00881">
    <property type="entry name" value="Nitroreductase"/>
    <property type="match status" value="1"/>
</dbReference>
<dbReference type="FunFam" id="3.30.559.30:FF:000006">
    <property type="entry name" value="Yersiniabactin polyketide/non-ribosomal peptide synthetase"/>
    <property type="match status" value="1"/>
</dbReference>
<evidence type="ECO:0000256" key="5">
    <source>
        <dbReference type="ARBA" id="ARBA00022450"/>
    </source>
</evidence>
<dbReference type="Gene3D" id="1.10.1200.10">
    <property type="entry name" value="ACP-like"/>
    <property type="match status" value="3"/>
</dbReference>
<dbReference type="FunFam" id="3.30.300.30:FF:000010">
    <property type="entry name" value="Enterobactin synthetase component F"/>
    <property type="match status" value="1"/>
</dbReference>
<dbReference type="InterPro" id="IPR025110">
    <property type="entry name" value="AMP-bd_C"/>
</dbReference>
<dbReference type="GO" id="GO:0044550">
    <property type="term" value="P:secondary metabolite biosynthetic process"/>
    <property type="evidence" value="ECO:0007669"/>
    <property type="project" value="UniProtKB-ARBA"/>
</dbReference>
<dbReference type="InterPro" id="IPR029479">
    <property type="entry name" value="Nitroreductase"/>
</dbReference>
<dbReference type="InterPro" id="IPR023213">
    <property type="entry name" value="CAT-like_dom_sf"/>
</dbReference>
<keyword evidence="6" id="KW-0597">Phosphoprotein</keyword>
<dbReference type="GO" id="GO:0031177">
    <property type="term" value="F:phosphopantetheine binding"/>
    <property type="evidence" value="ECO:0007669"/>
    <property type="project" value="InterPro"/>
</dbReference>
<dbReference type="Gene3D" id="2.30.38.10">
    <property type="entry name" value="Luciferase, Domain 3"/>
    <property type="match status" value="2"/>
</dbReference>
<dbReference type="CDD" id="cd05930">
    <property type="entry name" value="A_NRPS"/>
    <property type="match status" value="1"/>
</dbReference>
<dbReference type="InterPro" id="IPR010071">
    <property type="entry name" value="AA_adenyl_dom"/>
</dbReference>
<dbReference type="EMBL" id="SHKY01000001">
    <property type="protein sequence ID" value="RZU53337.1"/>
    <property type="molecule type" value="Genomic_DNA"/>
</dbReference>
<feature type="domain" description="Carrier" evidence="9">
    <location>
        <begin position="1065"/>
        <end position="1140"/>
    </location>
</feature>
<dbReference type="InterPro" id="IPR042099">
    <property type="entry name" value="ANL_N_sf"/>
</dbReference>
<dbReference type="SUPFAM" id="SSF47336">
    <property type="entry name" value="ACP-like"/>
    <property type="match status" value="3"/>
</dbReference>
<dbReference type="Proteomes" id="UP000292564">
    <property type="component" value="Unassembled WGS sequence"/>
</dbReference>
<dbReference type="InterPro" id="IPR020806">
    <property type="entry name" value="PKS_PP-bd"/>
</dbReference>
<evidence type="ECO:0000256" key="3">
    <source>
        <dbReference type="ARBA" id="ARBA00007380"/>
    </source>
</evidence>
<dbReference type="InterPro" id="IPR020845">
    <property type="entry name" value="AMP-binding_CS"/>
</dbReference>
<evidence type="ECO:0000256" key="4">
    <source>
        <dbReference type="ARBA" id="ARBA00016743"/>
    </source>
</evidence>
<dbReference type="CDD" id="cd19531">
    <property type="entry name" value="LCL_NRPS-like"/>
    <property type="match status" value="2"/>
</dbReference>
<dbReference type="Gene3D" id="3.30.300.30">
    <property type="match status" value="3"/>
</dbReference>
<dbReference type="Pfam" id="PF13193">
    <property type="entry name" value="AMP-binding_C"/>
    <property type="match status" value="2"/>
</dbReference>
<comment type="pathway">
    <text evidence="2">Siderophore biosynthesis; mycobactin biosynthesis.</text>
</comment>
<dbReference type="SMART" id="SM00823">
    <property type="entry name" value="PKS_PP"/>
    <property type="match status" value="3"/>
</dbReference>
<dbReference type="SUPFAM" id="SSF56801">
    <property type="entry name" value="Acetyl-CoA synthetase-like"/>
    <property type="match status" value="3"/>
</dbReference>
<dbReference type="InterPro" id="IPR009081">
    <property type="entry name" value="PP-bd_ACP"/>
</dbReference>
<dbReference type="Gene3D" id="3.40.50.12780">
    <property type="entry name" value="N-terminal domain of ligase-like"/>
    <property type="match status" value="1"/>
</dbReference>
<evidence type="ECO:0000313" key="11">
    <source>
        <dbReference type="Proteomes" id="UP000292564"/>
    </source>
</evidence>
<feature type="domain" description="Carrier" evidence="9">
    <location>
        <begin position="2116"/>
        <end position="2191"/>
    </location>
</feature>
<dbReference type="CDD" id="cd19535">
    <property type="entry name" value="Cyc_NRPS"/>
    <property type="match status" value="1"/>
</dbReference>
<dbReference type="PROSITE" id="PS00455">
    <property type="entry name" value="AMP_BINDING"/>
    <property type="match status" value="2"/>
</dbReference>
<dbReference type="InterPro" id="IPR000873">
    <property type="entry name" value="AMP-dep_synth/lig_dom"/>
</dbReference>
<dbReference type="RefSeq" id="WP_130511832.1">
    <property type="nucleotide sequence ID" value="NZ_SHKY01000001.1"/>
</dbReference>
<dbReference type="SUPFAM" id="SSF55469">
    <property type="entry name" value="FMN-dependent nitroreductase-like"/>
    <property type="match status" value="1"/>
</dbReference>
<dbReference type="NCBIfam" id="NF003417">
    <property type="entry name" value="PRK04813.1"/>
    <property type="match status" value="4"/>
</dbReference>
<keyword evidence="11" id="KW-1185">Reference proteome</keyword>
<dbReference type="InterPro" id="IPR057737">
    <property type="entry name" value="Condensation_MtbB-like"/>
</dbReference>
<dbReference type="InterPro" id="IPR006162">
    <property type="entry name" value="Ppantetheine_attach_site"/>
</dbReference>